<comment type="caution">
    <text evidence="1">The sequence shown here is derived from an EMBL/GenBank/DDBJ whole genome shotgun (WGS) entry which is preliminary data.</text>
</comment>
<reference evidence="1 2" key="1">
    <citation type="submission" date="2013-11" db="EMBL/GenBank/DDBJ databases">
        <title>The Genome Sequence of Phytophthora parasitica P1569.</title>
        <authorList>
            <consortium name="The Broad Institute Genomics Platform"/>
            <person name="Russ C."/>
            <person name="Tyler B."/>
            <person name="Panabieres F."/>
            <person name="Shan W."/>
            <person name="Tripathy S."/>
            <person name="Grunwald N."/>
            <person name="Machado M."/>
            <person name="Johnson C.S."/>
            <person name="Arredondo F."/>
            <person name="Hong C."/>
            <person name="Coffey M."/>
            <person name="Young S.K."/>
            <person name="Zeng Q."/>
            <person name="Gargeya S."/>
            <person name="Fitzgerald M."/>
            <person name="Abouelleil A."/>
            <person name="Alvarado L."/>
            <person name="Chapman S.B."/>
            <person name="Gainer-Dewar J."/>
            <person name="Goldberg J."/>
            <person name="Griggs A."/>
            <person name="Gujja S."/>
            <person name="Hansen M."/>
            <person name="Howarth C."/>
            <person name="Imamovic A."/>
            <person name="Ireland A."/>
            <person name="Larimer J."/>
            <person name="McCowan C."/>
            <person name="Murphy C."/>
            <person name="Pearson M."/>
            <person name="Poon T.W."/>
            <person name="Priest M."/>
            <person name="Roberts A."/>
            <person name="Saif S."/>
            <person name="Shea T."/>
            <person name="Sykes S."/>
            <person name="Wortman J."/>
            <person name="Nusbaum C."/>
            <person name="Birren B."/>
        </authorList>
    </citation>
    <scope>NUCLEOTIDE SEQUENCE [LARGE SCALE GENOMIC DNA]</scope>
    <source>
        <strain evidence="1 2">P1569</strain>
    </source>
</reference>
<keyword evidence="2" id="KW-1185">Reference proteome</keyword>
<organism evidence="1 2">
    <name type="scientific">Phytophthora nicotianae P1569</name>
    <dbReference type="NCBI Taxonomy" id="1317065"/>
    <lineage>
        <taxon>Eukaryota</taxon>
        <taxon>Sar</taxon>
        <taxon>Stramenopiles</taxon>
        <taxon>Oomycota</taxon>
        <taxon>Peronosporomycetes</taxon>
        <taxon>Peronosporales</taxon>
        <taxon>Peronosporaceae</taxon>
        <taxon>Phytophthora</taxon>
    </lineage>
</organism>
<accession>V9E3B1</accession>
<dbReference type="AlphaFoldDB" id="V9E3B1"/>
<proteinExistence type="predicted"/>
<protein>
    <submittedName>
        <fullName evidence="1">Uncharacterized protein</fullName>
    </submittedName>
</protein>
<dbReference type="Proteomes" id="UP000018721">
    <property type="component" value="Unassembled WGS sequence"/>
</dbReference>
<dbReference type="HOGENOM" id="CLU_2311696_0_0_1"/>
<evidence type="ECO:0000313" key="2">
    <source>
        <dbReference type="Proteomes" id="UP000018721"/>
    </source>
</evidence>
<evidence type="ECO:0000313" key="1">
    <source>
        <dbReference type="EMBL" id="ETI33595.1"/>
    </source>
</evidence>
<name>V9E3B1_PHYNI</name>
<dbReference type="EMBL" id="ANIZ01003423">
    <property type="protein sequence ID" value="ETI33595.1"/>
    <property type="molecule type" value="Genomic_DNA"/>
</dbReference>
<sequence>MPTSIRTKGSTPLCHIGWSWRLPTYASPSDKSGKIRKLQDEQQVHLAIIGCGHRAAGASTSRRSNVAAASDAVLSVFQCTHLSITSAWFMHRGRANSLGY</sequence>
<gene>
    <name evidence="1" type="ORF">F443_19739</name>
</gene>